<comment type="caution">
    <text evidence="2">The sequence shown here is derived from an EMBL/GenBank/DDBJ whole genome shotgun (WGS) entry which is preliminary data.</text>
</comment>
<keyword evidence="3" id="KW-1185">Reference proteome</keyword>
<dbReference type="RefSeq" id="WP_345303929.1">
    <property type="nucleotide sequence ID" value="NZ_BAABJE010000014.1"/>
</dbReference>
<reference evidence="3" key="1">
    <citation type="journal article" date="2019" name="Int. J. Syst. Evol. Microbiol.">
        <title>The Global Catalogue of Microorganisms (GCM) 10K type strain sequencing project: providing services to taxonomists for standard genome sequencing and annotation.</title>
        <authorList>
            <consortium name="The Broad Institute Genomics Platform"/>
            <consortium name="The Broad Institute Genome Sequencing Center for Infectious Disease"/>
            <person name="Wu L."/>
            <person name="Ma J."/>
        </authorList>
    </citation>
    <scope>NUCLEOTIDE SEQUENCE [LARGE SCALE GENOMIC DNA]</scope>
    <source>
        <strain evidence="3">JCM 18204</strain>
    </source>
</reference>
<evidence type="ECO:0000313" key="2">
    <source>
        <dbReference type="EMBL" id="GAA4799897.1"/>
    </source>
</evidence>
<protein>
    <submittedName>
        <fullName evidence="2">Uncharacterized protein</fullName>
    </submittedName>
</protein>
<sequence>MNRRIDPLSQEERDLAERIARLGGVREPAPALDAMILAAARAAVEEDAKPAATSAAPPATASDPKVTPIRPRRTVPRWPWGMGLAASVVLAAGIGWKLQGDGEGSSAEKSASAASAIYHDEATEAVMIEQAPAAMPPPPPPLDTEADAGALARRVAQAPAEAVAKPAPGGSTDAFVADAPMADAAVASAAPAAPVAQQAAEPEISINRESKGVVDLSGTAVPRSEIATDRAVGAAEYTRTPLDQRREQARPNRAAAAAEMPAPPPPPAPAASPRDRARSATNELRSTTGEMDKASEAYDDRPPVSADSPEFRQAWLQRIRAQLARGENAAAAENLQSFRRRYPDVELPEDLRKLAASLPPPAP</sequence>
<organism evidence="2 3">
    <name type="scientific">Lysobacter hankyongensis</name>
    <dbReference type="NCBI Taxonomy" id="1176535"/>
    <lineage>
        <taxon>Bacteria</taxon>
        <taxon>Pseudomonadati</taxon>
        <taxon>Pseudomonadota</taxon>
        <taxon>Gammaproteobacteria</taxon>
        <taxon>Lysobacterales</taxon>
        <taxon>Lysobacteraceae</taxon>
        <taxon>Lysobacter</taxon>
    </lineage>
</organism>
<feature type="compositionally biased region" description="Low complexity" evidence="1">
    <location>
        <begin position="251"/>
        <end position="260"/>
    </location>
</feature>
<proteinExistence type="predicted"/>
<gene>
    <name evidence="2" type="ORF">GCM10023307_27820</name>
</gene>
<feature type="region of interest" description="Disordered" evidence="1">
    <location>
        <begin position="46"/>
        <end position="74"/>
    </location>
</feature>
<name>A0ABP9BWE8_9GAMM</name>
<accession>A0ABP9BWE8</accession>
<feature type="compositionally biased region" description="Low complexity" evidence="1">
    <location>
        <begin position="50"/>
        <end position="69"/>
    </location>
</feature>
<feature type="compositionally biased region" description="Pro residues" evidence="1">
    <location>
        <begin position="261"/>
        <end position="270"/>
    </location>
</feature>
<feature type="compositionally biased region" description="Basic and acidic residues" evidence="1">
    <location>
        <begin position="290"/>
        <end position="302"/>
    </location>
</feature>
<feature type="region of interest" description="Disordered" evidence="1">
    <location>
        <begin position="217"/>
        <end position="310"/>
    </location>
</feature>
<dbReference type="Proteomes" id="UP001499959">
    <property type="component" value="Unassembled WGS sequence"/>
</dbReference>
<dbReference type="EMBL" id="BAABJE010000014">
    <property type="protein sequence ID" value="GAA4799897.1"/>
    <property type="molecule type" value="Genomic_DNA"/>
</dbReference>
<evidence type="ECO:0000256" key="1">
    <source>
        <dbReference type="SAM" id="MobiDB-lite"/>
    </source>
</evidence>
<evidence type="ECO:0000313" key="3">
    <source>
        <dbReference type="Proteomes" id="UP001499959"/>
    </source>
</evidence>